<dbReference type="Proteomes" id="UP000442619">
    <property type="component" value="Unassembled WGS sequence"/>
</dbReference>
<dbReference type="RefSeq" id="WP_154517500.1">
    <property type="nucleotide sequence ID" value="NZ_VUNM01000025.1"/>
</dbReference>
<keyword evidence="3" id="KW-1185">Reference proteome</keyword>
<organism evidence="2 3">
    <name type="scientific">Sharpea porci</name>
    <dbReference type="NCBI Taxonomy" id="2652286"/>
    <lineage>
        <taxon>Bacteria</taxon>
        <taxon>Bacillati</taxon>
        <taxon>Bacillota</taxon>
        <taxon>Erysipelotrichia</taxon>
        <taxon>Erysipelotrichales</taxon>
        <taxon>Coprobacillaceae</taxon>
        <taxon>Sharpea</taxon>
    </lineage>
</organism>
<keyword evidence="1" id="KW-0732">Signal</keyword>
<gene>
    <name evidence="2" type="ORF">FYJ79_09585</name>
</gene>
<evidence type="ECO:0000313" key="3">
    <source>
        <dbReference type="Proteomes" id="UP000442619"/>
    </source>
</evidence>
<reference evidence="2 3" key="1">
    <citation type="submission" date="2019-08" db="EMBL/GenBank/DDBJ databases">
        <title>In-depth cultivation of the pig gut microbiome towards novel bacterial diversity and tailored functional studies.</title>
        <authorList>
            <person name="Wylensek D."/>
            <person name="Hitch T.C.A."/>
            <person name="Clavel T."/>
        </authorList>
    </citation>
    <scope>NUCLEOTIDE SEQUENCE [LARGE SCALE GENOMIC DNA]</scope>
    <source>
        <strain evidence="2 3">CA-Schmier-601-WT-3</strain>
    </source>
</reference>
<evidence type="ECO:0000313" key="2">
    <source>
        <dbReference type="EMBL" id="MST89821.1"/>
    </source>
</evidence>
<name>A0A844FUS9_9FIRM</name>
<proteinExistence type="predicted"/>
<sequence length="102" mass="11799">MKLKKKIAIIFSVAFLLCLPASVLAKDYHYSDGFISIDMGDTNYSSGRSTYYTAYACKSRMSHSKITTKRHSLTRSGYQNSYAKLEEVERDDKHQHTYWNDN</sequence>
<comment type="caution">
    <text evidence="2">The sequence shown here is derived from an EMBL/GenBank/DDBJ whole genome shotgun (WGS) entry which is preliminary data.</text>
</comment>
<evidence type="ECO:0000256" key="1">
    <source>
        <dbReference type="SAM" id="SignalP"/>
    </source>
</evidence>
<evidence type="ECO:0008006" key="4">
    <source>
        <dbReference type="Google" id="ProtNLM"/>
    </source>
</evidence>
<dbReference type="AlphaFoldDB" id="A0A844FUS9"/>
<accession>A0A844FUS9</accession>
<feature type="signal peptide" evidence="1">
    <location>
        <begin position="1"/>
        <end position="25"/>
    </location>
</feature>
<dbReference type="EMBL" id="VUNM01000025">
    <property type="protein sequence ID" value="MST89821.1"/>
    <property type="molecule type" value="Genomic_DNA"/>
</dbReference>
<protein>
    <recommendedName>
        <fullName evidence="4">Lactococcin 972 family bacteriocin</fullName>
    </recommendedName>
</protein>
<feature type="chain" id="PRO_5032635545" description="Lactococcin 972 family bacteriocin" evidence="1">
    <location>
        <begin position="26"/>
        <end position="102"/>
    </location>
</feature>